<evidence type="ECO:0000313" key="2">
    <source>
        <dbReference type="EMBL" id="KKP59964.1"/>
    </source>
</evidence>
<dbReference type="Pfam" id="PF13450">
    <property type="entry name" value="NAD_binding_8"/>
    <property type="match status" value="1"/>
</dbReference>
<dbReference type="PANTHER" id="PTHR21197:SF0">
    <property type="entry name" value="UDP-GALACTOPYRANOSE MUTASE"/>
    <property type="match status" value="1"/>
</dbReference>
<dbReference type="GO" id="GO:0050660">
    <property type="term" value="F:flavin adenine dinucleotide binding"/>
    <property type="evidence" value="ECO:0007669"/>
    <property type="project" value="TreeGrafter"/>
</dbReference>
<evidence type="ECO:0000259" key="1">
    <source>
        <dbReference type="Pfam" id="PF03275"/>
    </source>
</evidence>
<dbReference type="GO" id="GO:0005829">
    <property type="term" value="C:cytosol"/>
    <property type="evidence" value="ECO:0007669"/>
    <property type="project" value="TreeGrafter"/>
</dbReference>
<evidence type="ECO:0000313" key="3">
    <source>
        <dbReference type="Proteomes" id="UP000034176"/>
    </source>
</evidence>
<gene>
    <name evidence="2" type="ORF">UR52_C0001G0044</name>
</gene>
<proteinExistence type="predicted"/>
<dbReference type="GO" id="GO:0008767">
    <property type="term" value="F:UDP-galactopyranose mutase activity"/>
    <property type="evidence" value="ECO:0007669"/>
    <property type="project" value="InterPro"/>
</dbReference>
<dbReference type="PANTHER" id="PTHR21197">
    <property type="entry name" value="UDP-GALACTOPYRANOSE MUTASE"/>
    <property type="match status" value="1"/>
</dbReference>
<sequence>MKKKIKKQILIIGGGYCGCSIARILSDRGFEVKIFEQTSRIGGMAISYYKEGMVFELGPHVIANHASNQLSMEFLKKYIKLNPTVIHSATYIQNKYLNYPPLYQDIKHLKQNHKIFKELLNLPSKPDIKNFETYLISKVGISLYKIYFKSFTKKFWKINPRLLSHKWAKLRHLGSSLSEKQMYFNNKFCSYPKLDFNELFVNLSKNINILFNHKITKIDFKNSTIETSTGQKFTGDLIISTISIDELLRFRFNKLAYRGYSIKPVIIHKSYFHPIDSKTHKHFGIVYYPENNYTHTRITEYKSYNQKHNTPAFINRTLITVETPSKIKKYYPIMNDENEDIFKKNIRLISDYNRVVSLGRLGLYKYMTLDTTTEQIFRFLKYFDKWTEISSREREAAYMIIRGSWDN</sequence>
<dbReference type="InterPro" id="IPR036188">
    <property type="entry name" value="FAD/NAD-bd_sf"/>
</dbReference>
<reference evidence="2 3" key="1">
    <citation type="journal article" date="2015" name="Nature">
        <title>rRNA introns, odd ribosomes, and small enigmatic genomes across a large radiation of phyla.</title>
        <authorList>
            <person name="Brown C.T."/>
            <person name="Hug L.A."/>
            <person name="Thomas B.C."/>
            <person name="Sharon I."/>
            <person name="Castelle C.J."/>
            <person name="Singh A."/>
            <person name="Wilkins M.J."/>
            <person name="Williams K.H."/>
            <person name="Banfield J.F."/>
        </authorList>
    </citation>
    <scope>NUCLEOTIDE SEQUENCE [LARGE SCALE GENOMIC DNA]</scope>
</reference>
<dbReference type="Gene3D" id="3.50.50.60">
    <property type="entry name" value="FAD/NAD(P)-binding domain"/>
    <property type="match status" value="1"/>
</dbReference>
<dbReference type="InterPro" id="IPR015899">
    <property type="entry name" value="UDP-GalPyranose_mutase_C"/>
</dbReference>
<organism evidence="2 3">
    <name type="scientific">Candidatus Gottesmanbacteria bacterium GW2011_GWA1_34_13</name>
    <dbReference type="NCBI Taxonomy" id="1618434"/>
    <lineage>
        <taxon>Bacteria</taxon>
        <taxon>Candidatus Gottesmaniibacteriota</taxon>
    </lineage>
</organism>
<protein>
    <submittedName>
        <fullName evidence="2">UDP-galactopyranose mutase</fullName>
    </submittedName>
</protein>
<dbReference type="EMBL" id="LBPN01000001">
    <property type="protein sequence ID" value="KKP59964.1"/>
    <property type="molecule type" value="Genomic_DNA"/>
</dbReference>
<dbReference type="Proteomes" id="UP000034176">
    <property type="component" value="Unassembled WGS sequence"/>
</dbReference>
<name>A0A0G0ASR2_9BACT</name>
<dbReference type="SUPFAM" id="SSF51971">
    <property type="entry name" value="Nucleotide-binding domain"/>
    <property type="match status" value="1"/>
</dbReference>
<dbReference type="AlphaFoldDB" id="A0A0G0ASR2"/>
<dbReference type="SUPFAM" id="SSF54373">
    <property type="entry name" value="FAD-linked reductases, C-terminal domain"/>
    <property type="match status" value="1"/>
</dbReference>
<dbReference type="STRING" id="1618434.UR52_C0001G0044"/>
<feature type="domain" description="UDP-galactopyranose mutase C-terminal" evidence="1">
    <location>
        <begin position="148"/>
        <end position="366"/>
    </location>
</feature>
<accession>A0A0G0ASR2</accession>
<comment type="caution">
    <text evidence="2">The sequence shown here is derived from an EMBL/GenBank/DDBJ whole genome shotgun (WGS) entry which is preliminary data.</text>
</comment>
<dbReference type="Pfam" id="PF03275">
    <property type="entry name" value="GLF"/>
    <property type="match status" value="1"/>
</dbReference>